<dbReference type="GO" id="GO:0006955">
    <property type="term" value="P:immune response"/>
    <property type="evidence" value="ECO:0007669"/>
    <property type="project" value="InterPro"/>
</dbReference>
<dbReference type="InterPro" id="IPR051298">
    <property type="entry name" value="Heme_transport/Cell_adhesion"/>
</dbReference>
<dbReference type="Ensembl" id="ENSAOCT00000025424.2">
    <property type="protein sequence ID" value="ENSAOCP00000016452.2"/>
    <property type="gene ID" value="ENSAOCG00000021424.2"/>
</dbReference>
<dbReference type="CTD" id="336351"/>
<evidence type="ECO:0000256" key="3">
    <source>
        <dbReference type="ARBA" id="ARBA00022729"/>
    </source>
</evidence>
<dbReference type="GO" id="GO:0005615">
    <property type="term" value="C:extracellular space"/>
    <property type="evidence" value="ECO:0007669"/>
    <property type="project" value="TreeGrafter"/>
</dbReference>
<dbReference type="GeneTree" id="ENSGT00530000063751"/>
<dbReference type="Gene3D" id="4.10.410.20">
    <property type="match status" value="2"/>
</dbReference>
<protein>
    <submittedName>
        <fullName evidence="10">Proteoglycan 4a</fullName>
    </submittedName>
</protein>
<reference evidence="10 11" key="1">
    <citation type="submission" date="2022-01" db="EMBL/GenBank/DDBJ databases">
        <title>A chromosome-scale genome assembly of the false clownfish, Amphiprion ocellaris.</title>
        <authorList>
            <person name="Ryu T."/>
        </authorList>
    </citation>
    <scope>NUCLEOTIDE SEQUENCE [LARGE SCALE GENOMIC DNA]</scope>
</reference>
<dbReference type="PANTHER" id="PTHR22917">
    <property type="entry name" value="HEMOPEXIN DOMAIN-CONTAINING PROTEIN"/>
    <property type="match status" value="1"/>
</dbReference>
<keyword evidence="5" id="KW-1015">Disulfide bond</keyword>
<name>A0A3Q1BPB3_AMPOC</name>
<dbReference type="Proteomes" id="UP001501940">
    <property type="component" value="Chromosome 10"/>
</dbReference>
<dbReference type="InterPro" id="IPR036024">
    <property type="entry name" value="Somatomedin_B-like_dom_sf"/>
</dbReference>
<proteinExistence type="predicted"/>
<sequence length="583" mass="61434">MKMMMMKTSLGLLLLGLVATSAAAGPGSCSGRCGEVYTRGQQCNCDYGCMKHNECCQDFMATCTIVQSCRGRCGETFRRGLQCECDPLCVQYNTCCPDYQLHCDAGVSVPHPGSFQALRASGSGKRKTDKSRKWSNSESEEWYSGRGRCPQNQGSRCQGSSRPVNPLTSSSAGSRRPAAPANQLQYGGNNIPVGRMPMPVPPSYSGAPYSPAPGSFLPANGAFSQGNRAPYSPAPGSFLPANGAFYAGGGALVSPSTPGGSRVNVHLLLSPGGAAPSGPSQGFSGPAGPRPSTLQDVAQALGLSVVDGGPAGPGNGFLSDVDLCSDSPINGLTALLNGTILIFKGEMFWSVDPVSRSVGRPQSITDTLGISSPIDTVFTRLNCQGNTYIVKGDQFWRLDGNMVMEPGYPKPLTSEFPGLTGSISAALVVPATRTKPETVFFFKNGDVLQRFTFPASNTPTCSPILRSPMKSRFTRQAEVLLSGEINIKVALKGFPTPVTSALSIASPLGNDRHQHYVFSGPLYFNVQISKDLPALARPDPYATLSPQPIFSPAAMATNPANMAAQNANPPQPTNSITVWLHCP</sequence>
<feature type="repeat" description="Hemopexin" evidence="6">
    <location>
        <begin position="371"/>
        <end position="419"/>
    </location>
</feature>
<evidence type="ECO:0000256" key="1">
    <source>
        <dbReference type="ARBA" id="ARBA00004613"/>
    </source>
</evidence>
<dbReference type="GO" id="GO:0030247">
    <property type="term" value="F:polysaccharide binding"/>
    <property type="evidence" value="ECO:0007669"/>
    <property type="project" value="InterPro"/>
</dbReference>
<evidence type="ECO:0000256" key="6">
    <source>
        <dbReference type="PROSITE-ProRule" id="PRU01011"/>
    </source>
</evidence>
<evidence type="ECO:0000313" key="11">
    <source>
        <dbReference type="Proteomes" id="UP001501940"/>
    </source>
</evidence>
<dbReference type="AlphaFoldDB" id="A0A3Q1BPB3"/>
<evidence type="ECO:0000259" key="9">
    <source>
        <dbReference type="PROSITE" id="PS50958"/>
    </source>
</evidence>
<keyword evidence="2" id="KW-0964">Secreted</keyword>
<dbReference type="GO" id="GO:0005044">
    <property type="term" value="F:scavenger receptor activity"/>
    <property type="evidence" value="ECO:0007669"/>
    <property type="project" value="InterPro"/>
</dbReference>
<dbReference type="SMART" id="SM00201">
    <property type="entry name" value="SO"/>
    <property type="match status" value="2"/>
</dbReference>
<dbReference type="KEGG" id="aoce:118470346"/>
<dbReference type="Gene3D" id="2.110.10.10">
    <property type="entry name" value="Hemopexin-like domain"/>
    <property type="match status" value="1"/>
</dbReference>
<evidence type="ECO:0000256" key="4">
    <source>
        <dbReference type="ARBA" id="ARBA00022737"/>
    </source>
</evidence>
<dbReference type="Pfam" id="PF00045">
    <property type="entry name" value="Hemopexin"/>
    <property type="match status" value="1"/>
</dbReference>
<dbReference type="OMA" id="YTEECMA"/>
<dbReference type="SUPFAM" id="SSF50923">
    <property type="entry name" value="Hemopexin-like domain"/>
    <property type="match status" value="1"/>
</dbReference>
<dbReference type="InterPro" id="IPR018487">
    <property type="entry name" value="Hemopexin-like_repeat"/>
</dbReference>
<dbReference type="PROSITE" id="PS51642">
    <property type="entry name" value="HEMOPEXIN_2"/>
    <property type="match status" value="1"/>
</dbReference>
<evidence type="ECO:0000256" key="2">
    <source>
        <dbReference type="ARBA" id="ARBA00022525"/>
    </source>
</evidence>
<dbReference type="InterPro" id="IPR036375">
    <property type="entry name" value="Hemopexin-like_dom_sf"/>
</dbReference>
<evidence type="ECO:0000313" key="10">
    <source>
        <dbReference type="Ensembl" id="ENSAOCP00000016452.2"/>
    </source>
</evidence>
<dbReference type="RefSeq" id="XP_035804474.2">
    <property type="nucleotide sequence ID" value="XM_035948581.2"/>
</dbReference>
<dbReference type="PROSITE" id="PS00524">
    <property type="entry name" value="SMB_1"/>
    <property type="match status" value="2"/>
</dbReference>
<dbReference type="PANTHER" id="PTHR22917:SF8">
    <property type="entry name" value="PROTEOGLYCAN 4 ISOFORM X1"/>
    <property type="match status" value="1"/>
</dbReference>
<feature type="compositionally biased region" description="Low complexity" evidence="7">
    <location>
        <begin position="169"/>
        <end position="181"/>
    </location>
</feature>
<dbReference type="SMART" id="SM00120">
    <property type="entry name" value="HX"/>
    <property type="match status" value="2"/>
</dbReference>
<keyword evidence="11" id="KW-1185">Reference proteome</keyword>
<feature type="domain" description="SMB" evidence="9">
    <location>
        <begin position="70"/>
        <end position="108"/>
    </location>
</feature>
<dbReference type="PROSITE" id="PS50958">
    <property type="entry name" value="SMB_2"/>
    <property type="match status" value="2"/>
</dbReference>
<dbReference type="GeneID" id="118470346"/>
<feature type="signal peptide" evidence="8">
    <location>
        <begin position="1"/>
        <end position="24"/>
    </location>
</feature>
<evidence type="ECO:0000256" key="5">
    <source>
        <dbReference type="ARBA" id="ARBA00023157"/>
    </source>
</evidence>
<dbReference type="InterPro" id="IPR020436">
    <property type="entry name" value="SMB_chordata"/>
</dbReference>
<feature type="region of interest" description="Disordered" evidence="7">
    <location>
        <begin position="116"/>
        <end position="190"/>
    </location>
</feature>
<evidence type="ECO:0000256" key="7">
    <source>
        <dbReference type="SAM" id="MobiDB-lite"/>
    </source>
</evidence>
<dbReference type="PRINTS" id="PR00022">
    <property type="entry name" value="SOMATOMEDINB"/>
</dbReference>
<reference evidence="10" key="3">
    <citation type="submission" date="2025-09" db="UniProtKB">
        <authorList>
            <consortium name="Ensembl"/>
        </authorList>
    </citation>
    <scope>IDENTIFICATION</scope>
</reference>
<comment type="subcellular location">
    <subcellularLocation>
        <location evidence="1">Secreted</location>
    </subcellularLocation>
</comment>
<keyword evidence="3 8" id="KW-0732">Signal</keyword>
<dbReference type="SUPFAM" id="SSF90188">
    <property type="entry name" value="Somatomedin B domain"/>
    <property type="match status" value="2"/>
</dbReference>
<feature type="domain" description="SMB" evidence="9">
    <location>
        <begin position="25"/>
        <end position="69"/>
    </location>
</feature>
<reference evidence="10" key="2">
    <citation type="submission" date="2025-08" db="UniProtKB">
        <authorList>
            <consortium name="Ensembl"/>
        </authorList>
    </citation>
    <scope>IDENTIFICATION</scope>
</reference>
<evidence type="ECO:0000256" key="8">
    <source>
        <dbReference type="SAM" id="SignalP"/>
    </source>
</evidence>
<dbReference type="STRING" id="80972.ENSAOCP00000016452"/>
<feature type="compositionally biased region" description="Polar residues" evidence="7">
    <location>
        <begin position="150"/>
        <end position="168"/>
    </location>
</feature>
<feature type="chain" id="PRO_5043859489" evidence="8">
    <location>
        <begin position="25"/>
        <end position="583"/>
    </location>
</feature>
<dbReference type="InterPro" id="IPR001212">
    <property type="entry name" value="Somatomedin_B_dom"/>
</dbReference>
<organism evidence="10 11">
    <name type="scientific">Amphiprion ocellaris</name>
    <name type="common">Clown anemonefish</name>
    <dbReference type="NCBI Taxonomy" id="80972"/>
    <lineage>
        <taxon>Eukaryota</taxon>
        <taxon>Metazoa</taxon>
        <taxon>Chordata</taxon>
        <taxon>Craniata</taxon>
        <taxon>Vertebrata</taxon>
        <taxon>Euteleostomi</taxon>
        <taxon>Actinopterygii</taxon>
        <taxon>Neopterygii</taxon>
        <taxon>Teleostei</taxon>
        <taxon>Neoteleostei</taxon>
        <taxon>Acanthomorphata</taxon>
        <taxon>Ovalentaria</taxon>
        <taxon>Pomacentridae</taxon>
        <taxon>Amphiprion</taxon>
    </lineage>
</organism>
<accession>A0A3Q1BPB3</accession>
<keyword evidence="4" id="KW-0677">Repeat</keyword>
<dbReference type="Pfam" id="PF01033">
    <property type="entry name" value="Somatomedin_B"/>
    <property type="match status" value="2"/>
</dbReference>